<reference evidence="3" key="1">
    <citation type="submission" date="2018-05" db="EMBL/GenBank/DDBJ databases">
        <authorList>
            <person name="Lanie J.A."/>
            <person name="Ng W.-L."/>
            <person name="Kazmierczak K.M."/>
            <person name="Andrzejewski T.M."/>
            <person name="Davidsen T.M."/>
            <person name="Wayne K.J."/>
            <person name="Tettelin H."/>
            <person name="Glass J.I."/>
            <person name="Rusch D."/>
            <person name="Podicherti R."/>
            <person name="Tsui H.-C.T."/>
            <person name="Winkler M.E."/>
        </authorList>
    </citation>
    <scope>NUCLEOTIDE SEQUENCE</scope>
</reference>
<dbReference type="InterPro" id="IPR029041">
    <property type="entry name" value="FAD-linked_oxidoreductase-like"/>
</dbReference>
<dbReference type="GO" id="GO:0006562">
    <property type="term" value="P:L-proline catabolic process"/>
    <property type="evidence" value="ECO:0007669"/>
    <property type="project" value="InterPro"/>
</dbReference>
<keyword evidence="1" id="KW-0560">Oxidoreductase</keyword>
<feature type="domain" description="Proline dehydrogenase" evidence="2">
    <location>
        <begin position="3"/>
        <end position="250"/>
    </location>
</feature>
<dbReference type="InterPro" id="IPR015659">
    <property type="entry name" value="Proline_oxidase"/>
</dbReference>
<dbReference type="SUPFAM" id="SSF51730">
    <property type="entry name" value="FAD-linked oxidoreductase"/>
    <property type="match status" value="1"/>
</dbReference>
<proteinExistence type="predicted"/>
<gene>
    <name evidence="3" type="ORF">METZ01_LOCUS164501</name>
</gene>
<dbReference type="Gene3D" id="3.20.20.220">
    <property type="match status" value="1"/>
</dbReference>
<evidence type="ECO:0000256" key="1">
    <source>
        <dbReference type="ARBA" id="ARBA00023002"/>
    </source>
</evidence>
<dbReference type="Pfam" id="PF01619">
    <property type="entry name" value="Pro_dh"/>
    <property type="match status" value="1"/>
</dbReference>
<dbReference type="AlphaFoldDB" id="A0A382BEP8"/>
<dbReference type="InterPro" id="IPR002872">
    <property type="entry name" value="Proline_DH_dom"/>
</dbReference>
<evidence type="ECO:0000259" key="2">
    <source>
        <dbReference type="Pfam" id="PF01619"/>
    </source>
</evidence>
<accession>A0A382BEP8</accession>
<evidence type="ECO:0000313" key="3">
    <source>
        <dbReference type="EMBL" id="SVB11647.1"/>
    </source>
</evidence>
<dbReference type="EMBL" id="UINC01029245">
    <property type="protein sequence ID" value="SVB11647.1"/>
    <property type="molecule type" value="Genomic_DNA"/>
</dbReference>
<dbReference type="PANTHER" id="PTHR13914:SF0">
    <property type="entry name" value="PROLINE DEHYDROGENASE 1, MITOCHONDRIAL"/>
    <property type="match status" value="1"/>
</dbReference>
<protein>
    <recommendedName>
        <fullName evidence="2">Proline dehydrogenase domain-containing protein</fullName>
    </recommendedName>
</protein>
<dbReference type="GO" id="GO:0004657">
    <property type="term" value="F:proline dehydrogenase activity"/>
    <property type="evidence" value="ECO:0007669"/>
    <property type="project" value="InterPro"/>
</dbReference>
<name>A0A382BEP8_9ZZZZ</name>
<sequence length="277" mass="32581">MFDGFQISVDYLGELSKNKNDCEKAYRQYLEIISYYSSRGSEIDLSIKPSQLGLKIDKEYCRKLMQNLAFQAGHNRMTIRLDMEDGSLTQDTIDLCHQLSATNVGIAVQSNLFRTRKDITDLLNKNVSLRVVKGAYKETIKTAYQDKGQIRQLFIRDIFFVMTDRCRSYYHLKDHSTPVSAIGTHDEDVLNQVIKNMNRFNIGKRDIDFELLYGIRRDLSNELKDRKYTVRLYVPFGTQWLPYTLRRLKEFDNMKFVFMNVMKELWGGKTNRLEKEI</sequence>
<organism evidence="3">
    <name type="scientific">marine metagenome</name>
    <dbReference type="NCBI Taxonomy" id="408172"/>
    <lineage>
        <taxon>unclassified sequences</taxon>
        <taxon>metagenomes</taxon>
        <taxon>ecological metagenomes</taxon>
    </lineage>
</organism>
<dbReference type="PANTHER" id="PTHR13914">
    <property type="entry name" value="PROLINE OXIDASE"/>
    <property type="match status" value="1"/>
</dbReference>